<dbReference type="Proteomes" id="UP000016521">
    <property type="component" value="Chromosome I"/>
</dbReference>
<dbReference type="PANTHER" id="PTHR10696">
    <property type="entry name" value="GAMMA-BUTYROBETAINE HYDROXYLASE-RELATED"/>
    <property type="match status" value="1"/>
</dbReference>
<dbReference type="InterPro" id="IPR050411">
    <property type="entry name" value="AlphaKG_dependent_hydroxylases"/>
</dbReference>
<dbReference type="InterPro" id="IPR042098">
    <property type="entry name" value="TauD-like_sf"/>
</dbReference>
<comment type="cofactor">
    <cofactor evidence="1">
        <name>Fe(2+)</name>
        <dbReference type="ChEBI" id="CHEBI:29033"/>
    </cofactor>
</comment>
<feature type="domain" description="TauD/TfdA-like" evidence="4">
    <location>
        <begin position="39"/>
        <end position="330"/>
    </location>
</feature>
<sequence>MSFNKWRNKKSETTTPISSLVSKVFLEESPTLPVVYKCNTANVDLPTWYNQNESEIVQELAKYGAVLFRGFNIHSEDDFQQFVATSIKQTAKYVEGATPRTKLSKGVYTATEFPSDQEIALHNELSYVTEPPSKLAFCCLTAPESGGQTQLVDVRKVLNRIDSDIVSEFEKREGWLLRRNYGNGYGPTVAKAFGMTDIADIKAYGEKVDLKVTPISDEKVVTEQVRKAVHQHPISGERVWFNHISFWHTNNLCPDVRAKMQEDLALEDFPYSTRYGDGSDIDDKTVEALRLAYTKEEVKFDWREGDVLLIDNWLVAHGRKPFTGARRVLVAMG</sequence>
<dbReference type="InterPro" id="IPR003819">
    <property type="entry name" value="TauD/TfdA-like"/>
</dbReference>
<proteinExistence type="predicted"/>
<dbReference type="SUPFAM" id="SSF51197">
    <property type="entry name" value="Clavaminate synthase-like"/>
    <property type="match status" value="1"/>
</dbReference>
<evidence type="ECO:0000256" key="2">
    <source>
        <dbReference type="ARBA" id="ARBA00023002"/>
    </source>
</evidence>
<keyword evidence="2" id="KW-0560">Oxidoreductase</keyword>
<accession>A0ABM6NH26</accession>
<gene>
    <name evidence="5" type="ORF">PPIS_a3571</name>
</gene>
<evidence type="ECO:0000259" key="4">
    <source>
        <dbReference type="Pfam" id="PF02668"/>
    </source>
</evidence>
<dbReference type="RefSeq" id="WP_010376924.1">
    <property type="nucleotide sequence ID" value="NZ_CP011924.1"/>
</dbReference>
<evidence type="ECO:0000313" key="5">
    <source>
        <dbReference type="EMBL" id="ATD08340.1"/>
    </source>
</evidence>
<keyword evidence="6" id="KW-1185">Reference proteome</keyword>
<evidence type="ECO:0000256" key="3">
    <source>
        <dbReference type="ARBA" id="ARBA00023194"/>
    </source>
</evidence>
<dbReference type="EMBL" id="CP011924">
    <property type="protein sequence ID" value="ATD08340.1"/>
    <property type="molecule type" value="Genomic_DNA"/>
</dbReference>
<protein>
    <recommendedName>
        <fullName evidence="4">TauD/TfdA-like domain-containing protein</fullName>
    </recommendedName>
</protein>
<evidence type="ECO:0000313" key="6">
    <source>
        <dbReference type="Proteomes" id="UP000016521"/>
    </source>
</evidence>
<dbReference type="Gene3D" id="3.60.130.10">
    <property type="entry name" value="Clavaminate synthase-like"/>
    <property type="match status" value="1"/>
</dbReference>
<dbReference type="Pfam" id="PF02668">
    <property type="entry name" value="TauD"/>
    <property type="match status" value="1"/>
</dbReference>
<keyword evidence="3" id="KW-0045">Antibiotic biosynthesis</keyword>
<reference evidence="5 6" key="1">
    <citation type="submission" date="2015-06" db="EMBL/GenBank/DDBJ databases">
        <authorList>
            <person name="Xie B.-B."/>
            <person name="Rong J.-C."/>
            <person name="Qin Q.-L."/>
            <person name="Zhang Y.-Z."/>
        </authorList>
    </citation>
    <scope>NUCLEOTIDE SEQUENCE [LARGE SCALE GENOMIC DNA]</scope>
    <source>
        <strain evidence="5 6">JCM 20779</strain>
    </source>
</reference>
<name>A0ABM6NH26_PSEO7</name>
<dbReference type="PANTHER" id="PTHR10696:SF56">
    <property type="entry name" value="TAUD_TFDA-LIKE DOMAIN-CONTAINING PROTEIN"/>
    <property type="match status" value="1"/>
</dbReference>
<evidence type="ECO:0000256" key="1">
    <source>
        <dbReference type="ARBA" id="ARBA00001954"/>
    </source>
</evidence>
<organism evidence="5 6">
    <name type="scientific">Pseudoalteromonas piscicida</name>
    <dbReference type="NCBI Taxonomy" id="43662"/>
    <lineage>
        <taxon>Bacteria</taxon>
        <taxon>Pseudomonadati</taxon>
        <taxon>Pseudomonadota</taxon>
        <taxon>Gammaproteobacteria</taxon>
        <taxon>Alteromonadales</taxon>
        <taxon>Pseudoalteromonadaceae</taxon>
        <taxon>Pseudoalteromonas</taxon>
    </lineage>
</organism>